<evidence type="ECO:0000259" key="1">
    <source>
        <dbReference type="Pfam" id="PF08241"/>
    </source>
</evidence>
<gene>
    <name evidence="2" type="ORF">O6P37_27140</name>
</gene>
<keyword evidence="2" id="KW-0489">Methyltransferase</keyword>
<dbReference type="InterPro" id="IPR013216">
    <property type="entry name" value="Methyltransf_11"/>
</dbReference>
<dbReference type="CDD" id="cd02440">
    <property type="entry name" value="AdoMet_MTases"/>
    <property type="match status" value="1"/>
</dbReference>
<proteinExistence type="predicted"/>
<dbReference type="GO" id="GO:0032259">
    <property type="term" value="P:methylation"/>
    <property type="evidence" value="ECO:0007669"/>
    <property type="project" value="UniProtKB-KW"/>
</dbReference>
<comment type="caution">
    <text evidence="2">The sequence shown here is derived from an EMBL/GenBank/DDBJ whole genome shotgun (WGS) entry which is preliminary data.</text>
</comment>
<dbReference type="SUPFAM" id="SSF53335">
    <property type="entry name" value="S-adenosyl-L-methionine-dependent methyltransferases"/>
    <property type="match status" value="1"/>
</dbReference>
<reference evidence="2" key="1">
    <citation type="submission" date="2022-12" db="EMBL/GenBank/DDBJ databases">
        <authorList>
            <person name="Deng Y."/>
            <person name="Zhang Y.-Q."/>
        </authorList>
    </citation>
    <scope>NUCLEOTIDE SEQUENCE</scope>
    <source>
        <strain evidence="2">CPCC 205372</strain>
    </source>
</reference>
<dbReference type="PANTHER" id="PTHR43591">
    <property type="entry name" value="METHYLTRANSFERASE"/>
    <property type="match status" value="1"/>
</dbReference>
<dbReference type="Gene3D" id="3.40.50.150">
    <property type="entry name" value="Vaccinia Virus protein VP39"/>
    <property type="match status" value="1"/>
</dbReference>
<keyword evidence="2" id="KW-0808">Transferase</keyword>
<dbReference type="EMBL" id="JAPZPY010000018">
    <property type="protein sequence ID" value="MCZ8382550.1"/>
    <property type="molecule type" value="Genomic_DNA"/>
</dbReference>
<dbReference type="GO" id="GO:0008168">
    <property type="term" value="F:methyltransferase activity"/>
    <property type="evidence" value="ECO:0007669"/>
    <property type="project" value="UniProtKB-KW"/>
</dbReference>
<dbReference type="PANTHER" id="PTHR43591:SF24">
    <property type="entry name" value="2-METHOXY-6-POLYPRENYL-1,4-BENZOQUINOL METHYLASE, MITOCHONDRIAL"/>
    <property type="match status" value="1"/>
</dbReference>
<protein>
    <submittedName>
        <fullName evidence="2">Methyltransferase domain-containing protein</fullName>
    </submittedName>
</protein>
<dbReference type="InterPro" id="IPR029063">
    <property type="entry name" value="SAM-dependent_MTases_sf"/>
</dbReference>
<evidence type="ECO:0000313" key="2">
    <source>
        <dbReference type="EMBL" id="MCZ8382550.1"/>
    </source>
</evidence>
<feature type="domain" description="Methyltransferase type 11" evidence="1">
    <location>
        <begin position="94"/>
        <end position="187"/>
    </location>
</feature>
<dbReference type="Pfam" id="PF08241">
    <property type="entry name" value="Methyltransf_11"/>
    <property type="match status" value="1"/>
</dbReference>
<accession>A0ABT4Q1C3</accession>
<evidence type="ECO:0000313" key="3">
    <source>
        <dbReference type="Proteomes" id="UP001142153"/>
    </source>
</evidence>
<keyword evidence="3" id="KW-1185">Reference proteome</keyword>
<sequence length="246" mass="25702">MDGVTTPLPPALRMAHKLLADPPADPEIVDGYLDLLSDAGDDAPERNTGTIQAVWASRLGSMVYDNSQILVRRLVTSWQLPIDWLSLPVGGVALDVGSGPGNVTAALGRAAGPGGLALGVDISAPMLARAVRAEAAPNVGFVRADAQRLPLRDESVDAVVSMAMLQLIPDPAAALAEMVRVLRPGRRMAVMVPTAGPAARLIGVLPNAGARVFDDDEIGDTLESLGVVGVRTKTIGTIQWVRGRRS</sequence>
<organism evidence="2 3">
    <name type="scientific">Mycobacterium hippophais</name>
    <dbReference type="NCBI Taxonomy" id="3016340"/>
    <lineage>
        <taxon>Bacteria</taxon>
        <taxon>Bacillati</taxon>
        <taxon>Actinomycetota</taxon>
        <taxon>Actinomycetes</taxon>
        <taxon>Mycobacteriales</taxon>
        <taxon>Mycobacteriaceae</taxon>
        <taxon>Mycobacterium</taxon>
    </lineage>
</organism>
<name>A0ABT4Q1C3_9MYCO</name>
<dbReference type="Proteomes" id="UP001142153">
    <property type="component" value="Unassembled WGS sequence"/>
</dbReference>